<name>A0A922N975_9PLEO</name>
<comment type="caution">
    <text evidence="2">The sequence shown here is derived from an EMBL/GenBank/DDBJ whole genome shotgun (WGS) entry which is preliminary data.</text>
</comment>
<gene>
    <name evidence="2" type="ORF">Ptr86124_009946</name>
</gene>
<sequence length="558" mass="63403">MGRFSNPFQSHRVPPTNATTADAPTSALPTPPASTQSSDITLPEGPNEIRNYVRGANKQIQWLQECLAKLSNSDITQVNEIKRALKSTHRGLEKVHIERCPGHGEELEASVGYVVRYAWRTYMSAVKLEERMKGVGKGSPQMFLRDRAEDGKRKDKKVSRDQEGQEVRNGNRDRKGKDKKVGWNREVQEVRGNTKDPIKKDRKVERNDLVCDSRTRDGKDKRGYMNNEVQTVGLPTSEEKMRSEREPPAKSRRYLERDVEELFLMSGALPIEDGATSAPSQTAEADPLDAVTILPRTSSPELPPETPRNLSVVETNPEQIPQPRHEVKRRLQQEEDNSSFELLDPDRVRRGSCNGFMITEMTMRGLQDPSFVLPYLHYMKIHELRCLKEWLVYTGNVIQSQPVSRMEKVLLCMQVLQSGCRYEALAVIHSRSPCQVKESCNEVMQGLLHWHALTVKDQDIGDQAKSLILWGIWDRYCASDGRAGLYFGFNWTQLAKVLVALNVYMGRWRMQGRFATDGPAFAWGKFFEPETQVPDGTETDEEQLCSDLDDESFDGSPC</sequence>
<feature type="region of interest" description="Disordered" evidence="1">
    <location>
        <begin position="530"/>
        <end position="558"/>
    </location>
</feature>
<dbReference type="AlphaFoldDB" id="A0A922N975"/>
<protein>
    <submittedName>
        <fullName evidence="2">Uncharacterized protein</fullName>
    </submittedName>
</protein>
<reference evidence="3" key="1">
    <citation type="journal article" date="2022" name="Microb. Genom.">
        <title>A global pangenome for the wheat fungal pathogen Pyrenophora tritici-repentis and prediction of effector protein structural homology.</title>
        <authorList>
            <person name="Moolhuijzen P.M."/>
            <person name="See P.T."/>
            <person name="Shi G."/>
            <person name="Powell H.R."/>
            <person name="Cockram J."/>
            <person name="Jorgensen L.N."/>
            <person name="Benslimane H."/>
            <person name="Strelkov S.E."/>
            <person name="Turner J."/>
            <person name="Liu Z."/>
            <person name="Moffat C.S."/>
        </authorList>
    </citation>
    <scope>NUCLEOTIDE SEQUENCE [LARGE SCALE GENOMIC DNA]</scope>
</reference>
<keyword evidence="3" id="KW-1185">Reference proteome</keyword>
<evidence type="ECO:0000313" key="2">
    <source>
        <dbReference type="EMBL" id="KAI1510825.1"/>
    </source>
</evidence>
<feature type="compositionally biased region" description="Low complexity" evidence="1">
    <location>
        <begin position="14"/>
        <end position="38"/>
    </location>
</feature>
<accession>A0A922N975</accession>
<dbReference type="EMBL" id="NRDI02000015">
    <property type="protein sequence ID" value="KAI1510825.1"/>
    <property type="molecule type" value="Genomic_DNA"/>
</dbReference>
<feature type="compositionally biased region" description="Acidic residues" evidence="1">
    <location>
        <begin position="537"/>
        <end position="558"/>
    </location>
</feature>
<feature type="region of interest" description="Disordered" evidence="1">
    <location>
        <begin position="134"/>
        <end position="207"/>
    </location>
</feature>
<evidence type="ECO:0000256" key="1">
    <source>
        <dbReference type="SAM" id="MobiDB-lite"/>
    </source>
</evidence>
<evidence type="ECO:0000313" key="3">
    <source>
        <dbReference type="Proteomes" id="UP000249757"/>
    </source>
</evidence>
<feature type="region of interest" description="Disordered" evidence="1">
    <location>
        <begin position="1"/>
        <end position="46"/>
    </location>
</feature>
<organism evidence="2 3">
    <name type="scientific">Pyrenophora tritici-repentis</name>
    <dbReference type="NCBI Taxonomy" id="45151"/>
    <lineage>
        <taxon>Eukaryota</taxon>
        <taxon>Fungi</taxon>
        <taxon>Dikarya</taxon>
        <taxon>Ascomycota</taxon>
        <taxon>Pezizomycotina</taxon>
        <taxon>Dothideomycetes</taxon>
        <taxon>Pleosporomycetidae</taxon>
        <taxon>Pleosporales</taxon>
        <taxon>Pleosporineae</taxon>
        <taxon>Pleosporaceae</taxon>
        <taxon>Pyrenophora</taxon>
    </lineage>
</organism>
<proteinExistence type="predicted"/>
<feature type="compositionally biased region" description="Basic and acidic residues" evidence="1">
    <location>
        <begin position="144"/>
        <end position="207"/>
    </location>
</feature>
<dbReference type="Proteomes" id="UP000249757">
    <property type="component" value="Unassembled WGS sequence"/>
</dbReference>